<dbReference type="EMBL" id="REGN01001010">
    <property type="protein sequence ID" value="RNA37639.1"/>
    <property type="molecule type" value="Genomic_DNA"/>
</dbReference>
<dbReference type="AlphaFoldDB" id="A0A3M7SPH7"/>
<reference evidence="2 3" key="1">
    <citation type="journal article" date="2018" name="Sci. Rep.">
        <title>Genomic signatures of local adaptation to the degree of environmental predictability in rotifers.</title>
        <authorList>
            <person name="Franch-Gras L."/>
            <person name="Hahn C."/>
            <person name="Garcia-Roger E.M."/>
            <person name="Carmona M.J."/>
            <person name="Serra M."/>
            <person name="Gomez A."/>
        </authorList>
    </citation>
    <scope>NUCLEOTIDE SEQUENCE [LARGE SCALE GENOMIC DNA]</scope>
    <source>
        <strain evidence="2">HYR1</strain>
    </source>
</reference>
<gene>
    <name evidence="2" type="ORF">BpHYR1_026980</name>
</gene>
<protein>
    <submittedName>
        <fullName evidence="2">Uncharacterized protein</fullName>
    </submittedName>
</protein>
<organism evidence="2 3">
    <name type="scientific">Brachionus plicatilis</name>
    <name type="common">Marine rotifer</name>
    <name type="synonym">Brachionus muelleri</name>
    <dbReference type="NCBI Taxonomy" id="10195"/>
    <lineage>
        <taxon>Eukaryota</taxon>
        <taxon>Metazoa</taxon>
        <taxon>Spiralia</taxon>
        <taxon>Gnathifera</taxon>
        <taxon>Rotifera</taxon>
        <taxon>Eurotatoria</taxon>
        <taxon>Monogononta</taxon>
        <taxon>Pseudotrocha</taxon>
        <taxon>Ploima</taxon>
        <taxon>Brachionidae</taxon>
        <taxon>Brachionus</taxon>
    </lineage>
</organism>
<name>A0A3M7SPH7_BRAPC</name>
<dbReference type="OrthoDB" id="10646645at2759"/>
<dbReference type="Proteomes" id="UP000276133">
    <property type="component" value="Unassembled WGS sequence"/>
</dbReference>
<evidence type="ECO:0000313" key="2">
    <source>
        <dbReference type="EMBL" id="RNA37639.1"/>
    </source>
</evidence>
<keyword evidence="3" id="KW-1185">Reference proteome</keyword>
<evidence type="ECO:0000313" key="3">
    <source>
        <dbReference type="Proteomes" id="UP000276133"/>
    </source>
</evidence>
<comment type="caution">
    <text evidence="2">The sequence shown here is derived from an EMBL/GenBank/DDBJ whole genome shotgun (WGS) entry which is preliminary data.</text>
</comment>
<feature type="region of interest" description="Disordered" evidence="1">
    <location>
        <begin position="1"/>
        <end position="39"/>
    </location>
</feature>
<feature type="compositionally biased region" description="Low complexity" evidence="1">
    <location>
        <begin position="19"/>
        <end position="38"/>
    </location>
</feature>
<accession>A0A3M7SPH7</accession>
<proteinExistence type="predicted"/>
<evidence type="ECO:0000256" key="1">
    <source>
        <dbReference type="SAM" id="MobiDB-lite"/>
    </source>
</evidence>
<sequence length="346" mass="40215">MRNSNEIEIEDKLADKMSNESSPTESLTSSTCSSCSPNQIKSDKSNEINMISTGVVRNLRMFFSQTSTLSASPITTSNRKMSYLKKKKSHENLYDLKKSQSVLFEQMNENKKLFQIEKTRSNNYLNEIDSLDRDEEFFGQVNIKARINQFTRRNSLVKEAKNCIKRKNSNSKYFQYNQIERGEYKGSLNYLDKIDDENESKHCNCQTLSLDDSSVATTSSDDHTSLDISLSTSKKDLSLNLSLNENETSDKKETELKDVDKNKFEQNFSSIFSILNELKKENELLEDFLLILQSKIRNTSFELQRNFDEMLNNGITWMDDEINKENIDRMNLSRMSVKRRALKHKF</sequence>